<name>A0A3N4LED8_9PEZI</name>
<feature type="transmembrane region" description="Helical" evidence="8">
    <location>
        <begin position="58"/>
        <end position="77"/>
    </location>
</feature>
<accession>A0A3N4LED8</accession>
<dbReference type="OrthoDB" id="6133115at2759"/>
<evidence type="ECO:0000256" key="2">
    <source>
        <dbReference type="ARBA" id="ARBA00010992"/>
    </source>
</evidence>
<evidence type="ECO:0000256" key="4">
    <source>
        <dbReference type="ARBA" id="ARBA00022692"/>
    </source>
</evidence>
<keyword evidence="6 8" id="KW-0472">Membrane</keyword>
<keyword evidence="5 8" id="KW-1133">Transmembrane helix</keyword>
<comment type="similarity">
    <text evidence="2 7">Belongs to the major facilitator superfamily. Sugar transporter (TC 2.A.1.1) family.</text>
</comment>
<dbReference type="FunFam" id="1.20.1250.20:FF:000090">
    <property type="entry name" value="MFS sugar transporter, putative"/>
    <property type="match status" value="1"/>
</dbReference>
<evidence type="ECO:0000256" key="3">
    <source>
        <dbReference type="ARBA" id="ARBA00022448"/>
    </source>
</evidence>
<reference evidence="10 11" key="1">
    <citation type="journal article" date="2018" name="Nat. Ecol. Evol.">
        <title>Pezizomycetes genomes reveal the molecular basis of ectomycorrhizal truffle lifestyle.</title>
        <authorList>
            <person name="Murat C."/>
            <person name="Payen T."/>
            <person name="Noel B."/>
            <person name="Kuo A."/>
            <person name="Morin E."/>
            <person name="Chen J."/>
            <person name="Kohler A."/>
            <person name="Krizsan K."/>
            <person name="Balestrini R."/>
            <person name="Da Silva C."/>
            <person name="Montanini B."/>
            <person name="Hainaut M."/>
            <person name="Levati E."/>
            <person name="Barry K.W."/>
            <person name="Belfiori B."/>
            <person name="Cichocki N."/>
            <person name="Clum A."/>
            <person name="Dockter R.B."/>
            <person name="Fauchery L."/>
            <person name="Guy J."/>
            <person name="Iotti M."/>
            <person name="Le Tacon F."/>
            <person name="Lindquist E.A."/>
            <person name="Lipzen A."/>
            <person name="Malagnac F."/>
            <person name="Mello A."/>
            <person name="Molinier V."/>
            <person name="Miyauchi S."/>
            <person name="Poulain J."/>
            <person name="Riccioni C."/>
            <person name="Rubini A."/>
            <person name="Sitrit Y."/>
            <person name="Splivallo R."/>
            <person name="Traeger S."/>
            <person name="Wang M."/>
            <person name="Zifcakova L."/>
            <person name="Wipf D."/>
            <person name="Zambonelli A."/>
            <person name="Paolocci F."/>
            <person name="Nowrousian M."/>
            <person name="Ottonello S."/>
            <person name="Baldrian P."/>
            <person name="Spatafora J.W."/>
            <person name="Henrissat B."/>
            <person name="Nagy L.G."/>
            <person name="Aury J.M."/>
            <person name="Wincker P."/>
            <person name="Grigoriev I.V."/>
            <person name="Bonfante P."/>
            <person name="Martin F.M."/>
        </authorList>
    </citation>
    <scope>NUCLEOTIDE SEQUENCE [LARGE SCALE GENOMIC DNA]</scope>
    <source>
        <strain evidence="10 11">CCBAS932</strain>
    </source>
</reference>
<dbReference type="InterPro" id="IPR005828">
    <property type="entry name" value="MFS_sugar_transport-like"/>
</dbReference>
<keyword evidence="4 8" id="KW-0812">Transmembrane</keyword>
<dbReference type="InterPro" id="IPR020846">
    <property type="entry name" value="MFS_dom"/>
</dbReference>
<dbReference type="GO" id="GO:0005351">
    <property type="term" value="F:carbohydrate:proton symporter activity"/>
    <property type="evidence" value="ECO:0007669"/>
    <property type="project" value="TreeGrafter"/>
</dbReference>
<evidence type="ECO:0000313" key="11">
    <source>
        <dbReference type="Proteomes" id="UP000277580"/>
    </source>
</evidence>
<dbReference type="PANTHER" id="PTHR48022">
    <property type="entry name" value="PLASTIDIC GLUCOSE TRANSPORTER 4"/>
    <property type="match status" value="1"/>
</dbReference>
<dbReference type="PRINTS" id="PR00171">
    <property type="entry name" value="SUGRTRNSPORT"/>
</dbReference>
<evidence type="ECO:0000256" key="5">
    <source>
        <dbReference type="ARBA" id="ARBA00022989"/>
    </source>
</evidence>
<dbReference type="Proteomes" id="UP000277580">
    <property type="component" value="Unassembled WGS sequence"/>
</dbReference>
<dbReference type="InterPro" id="IPR003663">
    <property type="entry name" value="Sugar/inositol_transpt"/>
</dbReference>
<proteinExistence type="inferred from homology"/>
<feature type="domain" description="Major facilitator superfamily (MFS) profile" evidence="9">
    <location>
        <begin position="15"/>
        <end position="452"/>
    </location>
</feature>
<feature type="transmembrane region" description="Helical" evidence="8">
    <location>
        <begin position="305"/>
        <end position="326"/>
    </location>
</feature>
<dbReference type="STRING" id="1392247.A0A3N4LED8"/>
<protein>
    <submittedName>
        <fullName evidence="10">General substrate transporter</fullName>
    </submittedName>
</protein>
<feature type="transmembrane region" description="Helical" evidence="8">
    <location>
        <begin position="176"/>
        <end position="195"/>
    </location>
</feature>
<evidence type="ECO:0000256" key="8">
    <source>
        <dbReference type="SAM" id="Phobius"/>
    </source>
</evidence>
<feature type="transmembrane region" description="Helical" evidence="8">
    <location>
        <begin position="361"/>
        <end position="380"/>
    </location>
</feature>
<evidence type="ECO:0000256" key="6">
    <source>
        <dbReference type="ARBA" id="ARBA00023136"/>
    </source>
</evidence>
<feature type="transmembrane region" description="Helical" evidence="8">
    <location>
        <begin position="428"/>
        <end position="448"/>
    </location>
</feature>
<gene>
    <name evidence="10" type="ORF">P167DRAFT_481168</name>
</gene>
<dbReference type="InterPro" id="IPR005829">
    <property type="entry name" value="Sugar_transporter_CS"/>
</dbReference>
<dbReference type="PROSITE" id="PS50850">
    <property type="entry name" value="MFS"/>
    <property type="match status" value="1"/>
</dbReference>
<keyword evidence="11" id="KW-1185">Reference proteome</keyword>
<dbReference type="AlphaFoldDB" id="A0A3N4LED8"/>
<dbReference type="PANTHER" id="PTHR48022:SF28">
    <property type="entry name" value="MAJOR FACILITATOR SUPERFAMILY (MFS) PROFILE DOMAIN-CONTAINING PROTEIN-RELATED"/>
    <property type="match status" value="1"/>
</dbReference>
<dbReference type="SUPFAM" id="SSF103473">
    <property type="entry name" value="MFS general substrate transporter"/>
    <property type="match status" value="1"/>
</dbReference>
<keyword evidence="3 7" id="KW-0813">Transport</keyword>
<sequence length="511" mass="56010">MWKPKLYGNALVYTITACCCQGFLLLGYDQGVMSGIIGADNRFAKDFNYPGTSTQGTIVAIYDIGCVVGSILCFYIGEKMGRKRMIMAGGITMLVGTAILTSSTTLAQLIVGRIVTGIGNGFNSSTIPVYQAECSPARVRGMLLTTQAVVTIFGLCIAYWLDYGTSFNDGPMQWRLPLGFQAFFALLLVLQILMLPETPRWLVAQDRGEEAAQVLADLEGEEYSPDHPRIVELRQDIEASVALESQGGPFKFKELFIGGKIQNFRRICLAIAVMVMQQATGANMINYYAPVVYQQTMGLTRNMSLILGGCTSLTYLVGSFIPLWIVDRLGRRPLLMFSSIGLCLCFSLASILLSLESVSAAYGACAMVFVFQIFLGIGWLPVPWYYGSEVSTTRLRSRAQAIGSAFNWLAVFTVVEITPIAIDNIGWKTFIIFAVFNAGMVPIVYCFFPETKGLELEDVDHLFDRGGITGGVWSTGGKTVERRRVGEETGVFERAEKASGVHLEDAPARKE</sequence>
<evidence type="ECO:0000259" key="9">
    <source>
        <dbReference type="PROSITE" id="PS50850"/>
    </source>
</evidence>
<dbReference type="GO" id="GO:0016020">
    <property type="term" value="C:membrane"/>
    <property type="evidence" value="ECO:0007669"/>
    <property type="project" value="UniProtKB-SubCell"/>
</dbReference>
<feature type="transmembrane region" description="Helical" evidence="8">
    <location>
        <begin position="267"/>
        <end position="285"/>
    </location>
</feature>
<dbReference type="EMBL" id="ML119109">
    <property type="protein sequence ID" value="RPB16305.1"/>
    <property type="molecule type" value="Genomic_DNA"/>
</dbReference>
<evidence type="ECO:0000313" key="10">
    <source>
        <dbReference type="EMBL" id="RPB16305.1"/>
    </source>
</evidence>
<feature type="transmembrane region" description="Helical" evidence="8">
    <location>
        <begin position="141"/>
        <end position="161"/>
    </location>
</feature>
<dbReference type="InterPro" id="IPR036259">
    <property type="entry name" value="MFS_trans_sf"/>
</dbReference>
<dbReference type="InParanoid" id="A0A3N4LED8"/>
<evidence type="ECO:0000256" key="1">
    <source>
        <dbReference type="ARBA" id="ARBA00004141"/>
    </source>
</evidence>
<comment type="subcellular location">
    <subcellularLocation>
        <location evidence="1">Membrane</location>
        <topology evidence="1">Multi-pass membrane protein</topology>
    </subcellularLocation>
</comment>
<dbReference type="PROSITE" id="PS00217">
    <property type="entry name" value="SUGAR_TRANSPORT_2"/>
    <property type="match status" value="1"/>
</dbReference>
<dbReference type="PROSITE" id="PS51257">
    <property type="entry name" value="PROKAR_LIPOPROTEIN"/>
    <property type="match status" value="1"/>
</dbReference>
<dbReference type="Pfam" id="PF00083">
    <property type="entry name" value="Sugar_tr"/>
    <property type="match status" value="1"/>
</dbReference>
<organism evidence="10 11">
    <name type="scientific">Morchella conica CCBAS932</name>
    <dbReference type="NCBI Taxonomy" id="1392247"/>
    <lineage>
        <taxon>Eukaryota</taxon>
        <taxon>Fungi</taxon>
        <taxon>Dikarya</taxon>
        <taxon>Ascomycota</taxon>
        <taxon>Pezizomycotina</taxon>
        <taxon>Pezizomycetes</taxon>
        <taxon>Pezizales</taxon>
        <taxon>Morchellaceae</taxon>
        <taxon>Morchella</taxon>
    </lineage>
</organism>
<feature type="transmembrane region" description="Helical" evidence="8">
    <location>
        <begin position="333"/>
        <end position="355"/>
    </location>
</feature>
<dbReference type="NCBIfam" id="TIGR00879">
    <property type="entry name" value="SP"/>
    <property type="match status" value="1"/>
</dbReference>
<dbReference type="Gene3D" id="1.20.1250.20">
    <property type="entry name" value="MFS general substrate transporter like domains"/>
    <property type="match status" value="1"/>
</dbReference>
<evidence type="ECO:0000256" key="7">
    <source>
        <dbReference type="RuleBase" id="RU003346"/>
    </source>
</evidence>
<feature type="transmembrane region" description="Helical" evidence="8">
    <location>
        <begin position="401"/>
        <end position="422"/>
    </location>
</feature>
<dbReference type="InterPro" id="IPR050360">
    <property type="entry name" value="MFS_Sugar_Transporters"/>
</dbReference>